<reference evidence="2" key="2">
    <citation type="submission" date="2020-07" db="EMBL/GenBank/DDBJ databases">
        <authorList>
            <person name="Vera ALvarez R."/>
            <person name="Arias-Moreno D.M."/>
            <person name="Jimenez-Jacinto V."/>
            <person name="Jimenez-Bremont J.F."/>
            <person name="Swaminathan K."/>
            <person name="Moose S.P."/>
            <person name="Guerrero-Gonzalez M.L."/>
            <person name="Marino-Ramirez L."/>
            <person name="Landsman D."/>
            <person name="Rodriguez-Kessler M."/>
            <person name="Delgado-Sanchez P."/>
        </authorList>
    </citation>
    <scope>NUCLEOTIDE SEQUENCE</scope>
    <source>
        <tissue evidence="2">Cladode</tissue>
    </source>
</reference>
<evidence type="ECO:0000256" key="1">
    <source>
        <dbReference type="SAM" id="MobiDB-lite"/>
    </source>
</evidence>
<protein>
    <submittedName>
        <fullName evidence="2">Uncharacterized protein</fullName>
    </submittedName>
</protein>
<dbReference type="EMBL" id="GISG01028890">
    <property type="protein sequence ID" value="MBA4620129.1"/>
    <property type="molecule type" value="Transcribed_RNA"/>
</dbReference>
<organism evidence="2">
    <name type="scientific">Opuntia streptacantha</name>
    <name type="common">Prickly pear cactus</name>
    <name type="synonym">Opuntia cardona</name>
    <dbReference type="NCBI Taxonomy" id="393608"/>
    <lineage>
        <taxon>Eukaryota</taxon>
        <taxon>Viridiplantae</taxon>
        <taxon>Streptophyta</taxon>
        <taxon>Embryophyta</taxon>
        <taxon>Tracheophyta</taxon>
        <taxon>Spermatophyta</taxon>
        <taxon>Magnoliopsida</taxon>
        <taxon>eudicotyledons</taxon>
        <taxon>Gunneridae</taxon>
        <taxon>Pentapetalae</taxon>
        <taxon>Caryophyllales</taxon>
        <taxon>Cactineae</taxon>
        <taxon>Cactaceae</taxon>
        <taxon>Opuntioideae</taxon>
        <taxon>Opuntia</taxon>
    </lineage>
</organism>
<accession>A0A7C9CSY2</accession>
<sequence length="101" mass="11579">MLQKNWPSKHRPNPKSTSQILQAITIVSPNRTLDPKKGTFCKSTSMVELLNFKKKGTETMNNLNPNIEQPPKINTSISKGQNKTHNPLKRYIFIFQINCQI</sequence>
<reference evidence="2" key="1">
    <citation type="journal article" date="2013" name="J. Plant Res.">
        <title>Effect of fungi and light on seed germination of three Opuntia species from semiarid lands of central Mexico.</title>
        <authorList>
            <person name="Delgado-Sanchez P."/>
            <person name="Jimenez-Bremont J.F."/>
            <person name="Guerrero-Gonzalez Mde L."/>
            <person name="Flores J."/>
        </authorList>
    </citation>
    <scope>NUCLEOTIDE SEQUENCE</scope>
    <source>
        <tissue evidence="2">Cladode</tissue>
    </source>
</reference>
<proteinExistence type="predicted"/>
<evidence type="ECO:0000313" key="2">
    <source>
        <dbReference type="EMBL" id="MBA4620129.1"/>
    </source>
</evidence>
<name>A0A7C9CSY2_OPUST</name>
<feature type="region of interest" description="Disordered" evidence="1">
    <location>
        <begin position="62"/>
        <end position="82"/>
    </location>
</feature>
<dbReference type="AlphaFoldDB" id="A0A7C9CSY2"/>